<evidence type="ECO:0000259" key="6">
    <source>
        <dbReference type="SMART" id="SM00479"/>
    </source>
</evidence>
<feature type="site" description="Important for substrate binding and specificity" evidence="5">
    <location>
        <position position="146"/>
    </location>
</feature>
<evidence type="ECO:0000256" key="5">
    <source>
        <dbReference type="HAMAP-Rule" id="MF_00157"/>
    </source>
</evidence>
<feature type="binding site" evidence="5">
    <location>
        <position position="186"/>
    </location>
    <ligand>
        <name>Mg(2+)</name>
        <dbReference type="ChEBI" id="CHEBI:18420"/>
        <label>2</label>
        <note>catalytic</note>
    </ligand>
</feature>
<evidence type="ECO:0000256" key="4">
    <source>
        <dbReference type="ARBA" id="ARBA00022839"/>
    </source>
</evidence>
<comment type="cofactor">
    <cofactor evidence="5">
        <name>Mg(2+)</name>
        <dbReference type="ChEBI" id="CHEBI:18420"/>
    </cofactor>
    <text evidence="5">Binds two Mg(2+) per subunit. The active form of the enzyme binds two Mg(2+) ions in its active site. The first Mg(2+) forms only one salt bridge with the protein.</text>
</comment>
<feature type="active site" description="Proton donor/acceptor" evidence="5">
    <location>
        <position position="181"/>
    </location>
</feature>
<feature type="binding site" evidence="5">
    <location>
        <position position="23"/>
    </location>
    <ligand>
        <name>Mg(2+)</name>
        <dbReference type="ChEBI" id="CHEBI:18420"/>
        <label>2</label>
        <note>catalytic</note>
    </ligand>
</feature>
<sequence length="212" mass="23484">MNEPTPNPLIASRFRGFLPVIVDVETGGINAQTDALLEIAAVMVRMDWQGYLRPVGTLAHHVQPFPGARLDPASMAVNGIDPDHPFRFAVPESEALDAIFREVRREIRETGCTRAVLVGHNSFFDLAFLNAAAARAKIKRNPFHPFSSFDTVSLAGLAYGQTVLARALRAAGIPWNEREAHSAIYDAERTAELFCRIVNRWRDMGGWAPMDD</sequence>
<dbReference type="CDD" id="cd06134">
    <property type="entry name" value="RNaseT"/>
    <property type="match status" value="1"/>
</dbReference>
<dbReference type="PANTHER" id="PTHR30231:SF2">
    <property type="entry name" value="RIBONUCLEASE T"/>
    <property type="match status" value="1"/>
</dbReference>
<accession>A0ABX1TN69</accession>
<dbReference type="Pfam" id="PF00929">
    <property type="entry name" value="RNase_T"/>
    <property type="match status" value="1"/>
</dbReference>
<gene>
    <name evidence="5" type="primary">rnt</name>
    <name evidence="7" type="ORF">E4P82_12210</name>
</gene>
<dbReference type="InterPro" id="IPR005987">
    <property type="entry name" value="RNase_T"/>
</dbReference>
<dbReference type="RefSeq" id="WP_169249157.1">
    <property type="nucleotide sequence ID" value="NZ_SPMZ01000033.1"/>
</dbReference>
<reference evidence="7 8" key="1">
    <citation type="submission" date="2019-03" db="EMBL/GenBank/DDBJ databases">
        <title>Metabolic reconstructions from genomes of highly enriched 'Candidatus Accumulibacter' and 'Candidatus Competibacter' bioreactor populations.</title>
        <authorList>
            <person name="Annavajhala M.K."/>
            <person name="Welles L."/>
            <person name="Abbas B."/>
            <person name="Sorokin D."/>
            <person name="Park H."/>
            <person name="Van Loosdrecht M."/>
            <person name="Chandran K."/>
        </authorList>
    </citation>
    <scope>NUCLEOTIDE SEQUENCE [LARGE SCALE GENOMIC DNA]</scope>
    <source>
        <strain evidence="7 8">SBR_G</strain>
    </source>
</reference>
<evidence type="ECO:0000256" key="2">
    <source>
        <dbReference type="ARBA" id="ARBA00022722"/>
    </source>
</evidence>
<keyword evidence="8" id="KW-1185">Reference proteome</keyword>
<keyword evidence="4 5" id="KW-0269">Exonuclease</keyword>
<dbReference type="InterPro" id="IPR012337">
    <property type="entry name" value="RNaseH-like_sf"/>
</dbReference>
<dbReference type="InterPro" id="IPR036397">
    <property type="entry name" value="RNaseH_sf"/>
</dbReference>
<dbReference type="HAMAP" id="MF_00157">
    <property type="entry name" value="RNase_T"/>
    <property type="match status" value="1"/>
</dbReference>
<evidence type="ECO:0000256" key="3">
    <source>
        <dbReference type="ARBA" id="ARBA00022801"/>
    </source>
</evidence>
<dbReference type="EC" id="3.1.13.-" evidence="5"/>
<evidence type="ECO:0000313" key="7">
    <source>
        <dbReference type="EMBL" id="NMQ19895.1"/>
    </source>
</evidence>
<organism evidence="7 8">
    <name type="scientific">Candidatus Competibacter phosphatis</name>
    <dbReference type="NCBI Taxonomy" id="221280"/>
    <lineage>
        <taxon>Bacteria</taxon>
        <taxon>Pseudomonadati</taxon>
        <taxon>Pseudomonadota</taxon>
        <taxon>Gammaproteobacteria</taxon>
        <taxon>Candidatus Competibacteraceae</taxon>
        <taxon>Candidatus Competibacter</taxon>
    </lineage>
</organism>
<comment type="function">
    <text evidence="5">Trims short 3' overhangs of a variety of RNA species, leaving a one or two nucleotide 3' overhang. Responsible for the end-turnover of tRNA: specifically removes the terminal AMP residue from uncharged tRNA (tRNA-C-C-A). Also appears to be involved in tRNA biosynthesis.</text>
</comment>
<feature type="binding site" evidence="5">
    <location>
        <position position="23"/>
    </location>
    <ligand>
        <name>Mg(2+)</name>
        <dbReference type="ChEBI" id="CHEBI:18420"/>
        <label>1</label>
        <note>catalytic</note>
    </ligand>
</feature>
<keyword evidence="5" id="KW-0479">Metal-binding</keyword>
<evidence type="ECO:0000313" key="8">
    <source>
        <dbReference type="Proteomes" id="UP000760480"/>
    </source>
</evidence>
<keyword evidence="1 5" id="KW-0819">tRNA processing</keyword>
<name>A0ABX1TN69_9GAMM</name>
<dbReference type="SUPFAM" id="SSF53098">
    <property type="entry name" value="Ribonuclease H-like"/>
    <property type="match status" value="1"/>
</dbReference>
<feature type="binding site" evidence="5">
    <location>
        <position position="25"/>
    </location>
    <ligand>
        <name>Mg(2+)</name>
        <dbReference type="ChEBI" id="CHEBI:18420"/>
        <label>2</label>
        <note>catalytic</note>
    </ligand>
</feature>
<protein>
    <recommendedName>
        <fullName evidence="5">Ribonuclease T</fullName>
        <ecNumber evidence="5">3.1.13.-</ecNumber>
    </recommendedName>
    <alternativeName>
        <fullName evidence="5">Exoribonuclease T</fullName>
        <shortName evidence="5">RNase T</shortName>
    </alternativeName>
</protein>
<comment type="similarity">
    <text evidence="5">Belongs to the RNase T family.</text>
</comment>
<dbReference type="PANTHER" id="PTHR30231">
    <property type="entry name" value="DNA POLYMERASE III SUBUNIT EPSILON"/>
    <property type="match status" value="1"/>
</dbReference>
<evidence type="ECO:0000256" key="1">
    <source>
        <dbReference type="ARBA" id="ARBA00022694"/>
    </source>
</evidence>
<dbReference type="NCBIfam" id="TIGR01298">
    <property type="entry name" value="RNaseT"/>
    <property type="match status" value="1"/>
</dbReference>
<keyword evidence="5" id="KW-0460">Magnesium</keyword>
<feature type="site" description="Important for substrate binding and specificity" evidence="5">
    <location>
        <position position="124"/>
    </location>
</feature>
<dbReference type="InterPro" id="IPR013520">
    <property type="entry name" value="Ribonucl_H"/>
</dbReference>
<comment type="subunit">
    <text evidence="5">Homodimer.</text>
</comment>
<dbReference type="Proteomes" id="UP000760480">
    <property type="component" value="Unassembled WGS sequence"/>
</dbReference>
<feature type="domain" description="Exonuclease" evidence="6">
    <location>
        <begin position="18"/>
        <end position="203"/>
    </location>
</feature>
<dbReference type="EMBL" id="SPMZ01000033">
    <property type="protein sequence ID" value="NMQ19895.1"/>
    <property type="molecule type" value="Genomic_DNA"/>
</dbReference>
<dbReference type="GO" id="GO:0016787">
    <property type="term" value="F:hydrolase activity"/>
    <property type="evidence" value="ECO:0007669"/>
    <property type="project" value="UniProtKB-KW"/>
</dbReference>
<feature type="binding site" evidence="5">
    <location>
        <position position="181"/>
    </location>
    <ligand>
        <name>Mg(2+)</name>
        <dbReference type="ChEBI" id="CHEBI:18420"/>
        <label>2</label>
        <note>catalytic</note>
    </ligand>
</feature>
<comment type="caution">
    <text evidence="7">The sequence shown here is derived from an EMBL/GenBank/DDBJ whole genome shotgun (WGS) entry which is preliminary data.</text>
</comment>
<keyword evidence="3 5" id="KW-0378">Hydrolase</keyword>
<keyword evidence="2 5" id="KW-0540">Nuclease</keyword>
<proteinExistence type="inferred from homology"/>
<dbReference type="Gene3D" id="3.30.420.10">
    <property type="entry name" value="Ribonuclease H-like superfamily/Ribonuclease H"/>
    <property type="match status" value="1"/>
</dbReference>
<comment type="caution">
    <text evidence="5">Lacks conserved residue(s) required for the propagation of feature annotation.</text>
</comment>
<dbReference type="SMART" id="SM00479">
    <property type="entry name" value="EXOIII"/>
    <property type="match status" value="1"/>
</dbReference>